<evidence type="ECO:0000256" key="6">
    <source>
        <dbReference type="ARBA" id="ARBA00023136"/>
    </source>
</evidence>
<protein>
    <submittedName>
        <fullName evidence="7">ETC complex I subunit</fullName>
    </submittedName>
</protein>
<dbReference type="Pfam" id="PF04800">
    <property type="entry name" value="NDUS4"/>
    <property type="match status" value="1"/>
</dbReference>
<keyword evidence="3" id="KW-0679">Respiratory chain</keyword>
<evidence type="ECO:0000256" key="4">
    <source>
        <dbReference type="ARBA" id="ARBA00022946"/>
    </source>
</evidence>
<keyword evidence="8" id="KW-1185">Reference proteome</keyword>
<organism evidence="7 8">
    <name type="scientific">Aureimonas flava</name>
    <dbReference type="NCBI Taxonomy" id="2320271"/>
    <lineage>
        <taxon>Bacteria</taxon>
        <taxon>Pseudomonadati</taxon>
        <taxon>Pseudomonadota</taxon>
        <taxon>Alphaproteobacteria</taxon>
        <taxon>Hyphomicrobiales</taxon>
        <taxon>Aurantimonadaceae</taxon>
        <taxon>Aureimonas</taxon>
    </lineage>
</organism>
<keyword evidence="6" id="KW-0472">Membrane</keyword>
<comment type="caution">
    <text evidence="7">The sequence shown here is derived from an EMBL/GenBank/DDBJ whole genome shotgun (WGS) entry which is preliminary data.</text>
</comment>
<evidence type="ECO:0000256" key="3">
    <source>
        <dbReference type="ARBA" id="ARBA00022660"/>
    </source>
</evidence>
<dbReference type="EMBL" id="QYRN01000001">
    <property type="protein sequence ID" value="RIY03657.1"/>
    <property type="molecule type" value="Genomic_DNA"/>
</dbReference>
<dbReference type="InterPro" id="IPR006885">
    <property type="entry name" value="NADH_UbQ_FeS_4_mit-like"/>
</dbReference>
<dbReference type="GO" id="GO:0022900">
    <property type="term" value="P:electron transport chain"/>
    <property type="evidence" value="ECO:0007669"/>
    <property type="project" value="InterPro"/>
</dbReference>
<keyword evidence="2" id="KW-0813">Transport</keyword>
<evidence type="ECO:0000256" key="1">
    <source>
        <dbReference type="ARBA" id="ARBA00004370"/>
    </source>
</evidence>
<evidence type="ECO:0000313" key="8">
    <source>
        <dbReference type="Proteomes" id="UP000265750"/>
    </source>
</evidence>
<keyword evidence="5" id="KW-0249">Electron transport</keyword>
<dbReference type="Gene3D" id="3.30.160.190">
    <property type="entry name" value="atu1810 like domain"/>
    <property type="match status" value="1"/>
</dbReference>
<accession>A0A3A1WP34</accession>
<name>A0A3A1WP34_9HYPH</name>
<gene>
    <name evidence="7" type="ORF">D3218_02645</name>
</gene>
<evidence type="ECO:0000256" key="2">
    <source>
        <dbReference type="ARBA" id="ARBA00022448"/>
    </source>
</evidence>
<evidence type="ECO:0000256" key="5">
    <source>
        <dbReference type="ARBA" id="ARBA00022982"/>
    </source>
</evidence>
<sequence length="111" mass="12939">METESGDGANMVARIYRPARTAMQSGKGNTREWLFLYEAEDPKTVEPLMGYTSSRDMRSQIRLSFETKELAIEYAERNGIPYRVEEQHIAGRPKVSYSDNFRYDRAQPWTH</sequence>
<dbReference type="PANTHER" id="PTHR12219:SF8">
    <property type="entry name" value="NADH DEHYDROGENASE [UBIQUINONE] IRON-SULFUR PROTEIN 4, MITOCHONDRIAL"/>
    <property type="match status" value="1"/>
</dbReference>
<reference evidence="8" key="1">
    <citation type="submission" date="2018-09" db="EMBL/GenBank/DDBJ databases">
        <authorList>
            <person name="Tuo L."/>
        </authorList>
    </citation>
    <scope>NUCLEOTIDE SEQUENCE [LARGE SCALE GENOMIC DNA]</scope>
    <source>
        <strain evidence="8">M2BS4Y-1</strain>
    </source>
</reference>
<comment type="subcellular location">
    <subcellularLocation>
        <location evidence="1">Membrane</location>
    </subcellularLocation>
</comment>
<dbReference type="InterPro" id="IPR038532">
    <property type="entry name" value="NDUFS4-like_sf"/>
</dbReference>
<dbReference type="OrthoDB" id="9799572at2"/>
<dbReference type="AlphaFoldDB" id="A0A3A1WP34"/>
<keyword evidence="4" id="KW-0809">Transit peptide</keyword>
<evidence type="ECO:0000313" key="7">
    <source>
        <dbReference type="EMBL" id="RIY03657.1"/>
    </source>
</evidence>
<proteinExistence type="predicted"/>
<dbReference type="Proteomes" id="UP000265750">
    <property type="component" value="Unassembled WGS sequence"/>
</dbReference>
<dbReference type="PANTHER" id="PTHR12219">
    <property type="entry name" value="NADH-UBIQUINONE OXIDOREDUCTASE"/>
    <property type="match status" value="1"/>
</dbReference>
<dbReference type="GO" id="GO:0016020">
    <property type="term" value="C:membrane"/>
    <property type="evidence" value="ECO:0007669"/>
    <property type="project" value="UniProtKB-SubCell"/>
</dbReference>
<dbReference type="RefSeq" id="WP_119538313.1">
    <property type="nucleotide sequence ID" value="NZ_QYRN01000001.1"/>
</dbReference>